<evidence type="ECO:0000256" key="1">
    <source>
        <dbReference type="PROSITE-ProRule" id="PRU01076"/>
    </source>
</evidence>
<reference evidence="3 4" key="1">
    <citation type="journal article" date="2015" name="Nature">
        <title>rRNA introns, odd ribosomes, and small enigmatic genomes across a large radiation of phyla.</title>
        <authorList>
            <person name="Brown C.T."/>
            <person name="Hug L.A."/>
            <person name="Thomas B.C."/>
            <person name="Sharon I."/>
            <person name="Castelle C.J."/>
            <person name="Singh A."/>
            <person name="Wilkins M.J."/>
            <person name="Williams K.H."/>
            <person name="Banfield J.F."/>
        </authorList>
    </citation>
    <scope>NUCLEOTIDE SEQUENCE [LARGE SCALE GENOMIC DNA]</scope>
</reference>
<dbReference type="STRING" id="1618384.UW68_C0033G0007"/>
<dbReference type="SUPFAM" id="SSF89447">
    <property type="entry name" value="AbrB/MazE/MraZ-like"/>
    <property type="match status" value="1"/>
</dbReference>
<evidence type="ECO:0000313" key="4">
    <source>
        <dbReference type="Proteomes" id="UP000034835"/>
    </source>
</evidence>
<evidence type="ECO:0000313" key="3">
    <source>
        <dbReference type="EMBL" id="KKT72560.1"/>
    </source>
</evidence>
<keyword evidence="1" id="KW-0238">DNA-binding</keyword>
<accession>A0A0G1JME8</accession>
<gene>
    <name evidence="3" type="ORF">UW68_C0033G0007</name>
</gene>
<feature type="domain" description="SpoVT-AbrB" evidence="2">
    <location>
        <begin position="2"/>
        <end position="47"/>
    </location>
</feature>
<protein>
    <submittedName>
        <fullName evidence="3">Transcriptional regulator, AbrB family</fullName>
    </submittedName>
</protein>
<dbReference type="InterPro" id="IPR037914">
    <property type="entry name" value="SpoVT-AbrB_sf"/>
</dbReference>
<sequence>MTYTATITSKRQITLPAKLFSHLGLKKGQKLVIEQRGDEFVFRPAVAAMYKLMGSVKRPAKYKNMDIDEMIEKAKMEYFKKKKI</sequence>
<dbReference type="Proteomes" id="UP000034835">
    <property type="component" value="Unassembled WGS sequence"/>
</dbReference>
<name>A0A0G1JME8_9BACT</name>
<dbReference type="PROSITE" id="PS51740">
    <property type="entry name" value="SPOVT_ABRB"/>
    <property type="match status" value="1"/>
</dbReference>
<dbReference type="EMBL" id="LCJG01000033">
    <property type="protein sequence ID" value="KKT72560.1"/>
    <property type="molecule type" value="Genomic_DNA"/>
</dbReference>
<dbReference type="AlphaFoldDB" id="A0A0G1JME8"/>
<proteinExistence type="predicted"/>
<dbReference type="NCBIfam" id="TIGR01439">
    <property type="entry name" value="lp_hng_hel_AbrB"/>
    <property type="match status" value="1"/>
</dbReference>
<comment type="caution">
    <text evidence="3">The sequence shown here is derived from an EMBL/GenBank/DDBJ whole genome shotgun (WGS) entry which is preliminary data.</text>
</comment>
<dbReference type="InterPro" id="IPR007159">
    <property type="entry name" value="SpoVT-AbrB_dom"/>
</dbReference>
<dbReference type="Pfam" id="PF04014">
    <property type="entry name" value="MazE_antitoxin"/>
    <property type="match status" value="1"/>
</dbReference>
<dbReference type="Gene3D" id="2.10.260.10">
    <property type="match status" value="1"/>
</dbReference>
<organism evidence="3 4">
    <name type="scientific">Candidatus Collierbacteria bacterium GW2011_GWB1_44_6</name>
    <dbReference type="NCBI Taxonomy" id="1618384"/>
    <lineage>
        <taxon>Bacteria</taxon>
        <taxon>Candidatus Collieribacteriota</taxon>
    </lineage>
</organism>
<evidence type="ECO:0000259" key="2">
    <source>
        <dbReference type="PROSITE" id="PS51740"/>
    </source>
</evidence>
<dbReference type="GO" id="GO:0003677">
    <property type="term" value="F:DNA binding"/>
    <property type="evidence" value="ECO:0007669"/>
    <property type="project" value="UniProtKB-UniRule"/>
</dbReference>
<dbReference type="SMART" id="SM00966">
    <property type="entry name" value="SpoVT_AbrB"/>
    <property type="match status" value="1"/>
</dbReference>